<keyword evidence="5" id="KW-1185">Reference proteome</keyword>
<reference evidence="4 5" key="1">
    <citation type="submission" date="2020-08" db="EMBL/GenBank/DDBJ databases">
        <title>Genomic Encyclopedia of Type Strains, Phase III (KMG-III): the genomes of soil and plant-associated and newly described type strains.</title>
        <authorList>
            <person name="Whitman W."/>
        </authorList>
    </citation>
    <scope>NUCLEOTIDE SEQUENCE [LARGE SCALE GENOMIC DNA]</scope>
    <source>
        <strain evidence="4 5">CECT 4462</strain>
    </source>
</reference>
<dbReference type="SUPFAM" id="SSF55073">
    <property type="entry name" value="Nucleotide cyclase"/>
    <property type="match status" value="1"/>
</dbReference>
<dbReference type="RefSeq" id="WP_183166289.1">
    <property type="nucleotide sequence ID" value="NZ_JACHXI010000006.1"/>
</dbReference>
<keyword evidence="1" id="KW-0812">Transmembrane</keyword>
<dbReference type="Gene3D" id="6.10.340.10">
    <property type="match status" value="1"/>
</dbReference>
<dbReference type="GO" id="GO:0016020">
    <property type="term" value="C:membrane"/>
    <property type="evidence" value="ECO:0007669"/>
    <property type="project" value="InterPro"/>
</dbReference>
<organism evidence="4 5">
    <name type="scientific">Azomonas macrocytogenes</name>
    <name type="common">Azotobacter macrocytogenes</name>
    <dbReference type="NCBI Taxonomy" id="69962"/>
    <lineage>
        <taxon>Bacteria</taxon>
        <taxon>Pseudomonadati</taxon>
        <taxon>Pseudomonadota</taxon>
        <taxon>Gammaproteobacteria</taxon>
        <taxon>Pseudomonadales</taxon>
        <taxon>Pseudomonadaceae</taxon>
        <taxon>Azomonas</taxon>
    </lineage>
</organism>
<dbReference type="InterPro" id="IPR052163">
    <property type="entry name" value="DGC-Regulatory_Protein"/>
</dbReference>
<dbReference type="InterPro" id="IPR043128">
    <property type="entry name" value="Rev_trsase/Diguanyl_cyclase"/>
</dbReference>
<evidence type="ECO:0000259" key="3">
    <source>
        <dbReference type="PROSITE" id="PS50887"/>
    </source>
</evidence>
<dbReference type="EMBL" id="JACHXI010000006">
    <property type="protein sequence ID" value="MBB3103358.1"/>
    <property type="molecule type" value="Genomic_DNA"/>
</dbReference>
<dbReference type="Gene3D" id="3.30.70.270">
    <property type="match status" value="1"/>
</dbReference>
<dbReference type="GO" id="GO:0007165">
    <property type="term" value="P:signal transduction"/>
    <property type="evidence" value="ECO:0007669"/>
    <property type="project" value="InterPro"/>
</dbReference>
<dbReference type="PANTHER" id="PTHR46663">
    <property type="entry name" value="DIGUANYLATE CYCLASE DGCT-RELATED"/>
    <property type="match status" value="1"/>
</dbReference>
<name>A0A839T2M7_AZOMA</name>
<accession>A0A839T2M7</accession>
<dbReference type="CDD" id="cd06225">
    <property type="entry name" value="HAMP"/>
    <property type="match status" value="1"/>
</dbReference>
<feature type="transmembrane region" description="Helical" evidence="1">
    <location>
        <begin position="288"/>
        <end position="310"/>
    </location>
</feature>
<sequence>MSILTSLRTRFALIAALLIISLSWVFGVLISEASFNRLRENIGSELASSAFLMIERLDRDMAERAQNLRLLKRLETVRSFDDIDNARALLKQFQEQFVDIAWLGLMDATGVVLASGNGQLEGTSIERLPVFLNARQALFIGPSHETMQSSTKMNNNLVEIGLPIRDDQDRLQGVLVCYLSRAWAEWVRRSLLESTPGILDGQEFLILGKDQTVQLGPSELLGHRLNLEIQRTDHESWSVQKWPDGREYLIGVAGNSSHQNYQGLGWTVLARQPLDKAYAPVRAMQEEILHWGVVLSLFFAGLGWLLAGLITQPLDRIASAAKRIAAGEKVAIPELYGSSEVQSLSQAIHQLVQSLSSQQHELGAMKNIAYCDTLTGLANRAALEGYLAKVEQRIHNQGGSLFVLCLDLDEFKPINDRLGHAAGDLVLQEAARRLQHCSRDTDLVVRLGGDEFLMLLPFPTGAVQGIVNGIAQHVIDTFEAPFQLGHESIRLSCSIGGAMWPRDAMNMDEVFKLADQALYCAKRQGKNRMHFHQVQPMTSKAG</sequence>
<dbReference type="Proteomes" id="UP000549250">
    <property type="component" value="Unassembled WGS sequence"/>
</dbReference>
<dbReference type="Pfam" id="PF00672">
    <property type="entry name" value="HAMP"/>
    <property type="match status" value="1"/>
</dbReference>
<dbReference type="InterPro" id="IPR029787">
    <property type="entry name" value="Nucleotide_cyclase"/>
</dbReference>
<feature type="domain" description="GGDEF" evidence="3">
    <location>
        <begin position="399"/>
        <end position="534"/>
    </location>
</feature>
<gene>
    <name evidence="4" type="ORF">FHR87_001753</name>
</gene>
<dbReference type="InterPro" id="IPR003660">
    <property type="entry name" value="HAMP_dom"/>
</dbReference>
<comment type="caution">
    <text evidence="4">The sequence shown here is derived from an EMBL/GenBank/DDBJ whole genome shotgun (WGS) entry which is preliminary data.</text>
</comment>
<dbReference type="CDD" id="cd01949">
    <property type="entry name" value="GGDEF"/>
    <property type="match status" value="1"/>
</dbReference>
<keyword evidence="1" id="KW-0472">Membrane</keyword>
<evidence type="ECO:0000313" key="4">
    <source>
        <dbReference type="EMBL" id="MBB3103358.1"/>
    </source>
</evidence>
<dbReference type="AlphaFoldDB" id="A0A839T2M7"/>
<dbReference type="InterPro" id="IPR000160">
    <property type="entry name" value="GGDEF_dom"/>
</dbReference>
<proteinExistence type="predicted"/>
<protein>
    <submittedName>
        <fullName evidence="4">Diguanylate cyclase (GGDEF)-like protein</fullName>
    </submittedName>
</protein>
<dbReference type="SMART" id="SM00304">
    <property type="entry name" value="HAMP"/>
    <property type="match status" value="1"/>
</dbReference>
<dbReference type="Gene3D" id="3.30.450.20">
    <property type="entry name" value="PAS domain"/>
    <property type="match status" value="1"/>
</dbReference>
<keyword evidence="1" id="KW-1133">Transmembrane helix</keyword>
<dbReference type="PROSITE" id="PS50885">
    <property type="entry name" value="HAMP"/>
    <property type="match status" value="1"/>
</dbReference>
<evidence type="ECO:0000259" key="2">
    <source>
        <dbReference type="PROSITE" id="PS50885"/>
    </source>
</evidence>
<dbReference type="NCBIfam" id="TIGR00254">
    <property type="entry name" value="GGDEF"/>
    <property type="match status" value="1"/>
</dbReference>
<feature type="domain" description="HAMP" evidence="2">
    <location>
        <begin position="308"/>
        <end position="360"/>
    </location>
</feature>
<dbReference type="PANTHER" id="PTHR46663:SF2">
    <property type="entry name" value="GGDEF DOMAIN-CONTAINING PROTEIN"/>
    <property type="match status" value="1"/>
</dbReference>
<evidence type="ECO:0000313" key="5">
    <source>
        <dbReference type="Proteomes" id="UP000549250"/>
    </source>
</evidence>
<evidence type="ECO:0000256" key="1">
    <source>
        <dbReference type="SAM" id="Phobius"/>
    </source>
</evidence>
<dbReference type="SMART" id="SM00267">
    <property type="entry name" value="GGDEF"/>
    <property type="match status" value="1"/>
</dbReference>
<dbReference type="Pfam" id="PF00990">
    <property type="entry name" value="GGDEF"/>
    <property type="match status" value="1"/>
</dbReference>
<dbReference type="PROSITE" id="PS50887">
    <property type="entry name" value="GGDEF"/>
    <property type="match status" value="1"/>
</dbReference>